<gene>
    <name evidence="2" type="ORF">VXJ25_01940</name>
</gene>
<dbReference type="PANTHER" id="PTHR46889">
    <property type="entry name" value="TRANSPOSASE INSF FOR INSERTION SEQUENCE IS3B-RELATED"/>
    <property type="match status" value="1"/>
</dbReference>
<evidence type="ECO:0000313" key="2">
    <source>
        <dbReference type="EMBL" id="MEE6146761.1"/>
    </source>
</evidence>
<organism evidence="2 3">
    <name type="scientific">Olsenella absiana</name>
    <dbReference type="NCBI Taxonomy" id="3115222"/>
    <lineage>
        <taxon>Bacteria</taxon>
        <taxon>Bacillati</taxon>
        <taxon>Actinomycetota</taxon>
        <taxon>Coriobacteriia</taxon>
        <taxon>Coriobacteriales</taxon>
        <taxon>Atopobiaceae</taxon>
        <taxon>Olsenella</taxon>
    </lineage>
</organism>
<dbReference type="InterPro" id="IPR050900">
    <property type="entry name" value="Transposase_IS3/IS150/IS904"/>
</dbReference>
<accession>A0ABU7R849</accession>
<evidence type="ECO:0000259" key="1">
    <source>
        <dbReference type="PROSITE" id="PS50994"/>
    </source>
</evidence>
<proteinExistence type="predicted"/>
<sequence length="157" mass="17764">MEHGRHVRADGGRHTCLTAVIDWHSRYVVSWRLSDTMRAREVIACARDAFEAHGTPSAMSSDQGSVFGSEDYVSPLASRHVEQSMDGRARWADNVLMERWSGTLKSECLRNAEYETPAQLEAIIRRFVDEYNDSRPHQSLGYETPSSWYFSGIAHAA</sequence>
<feature type="domain" description="Integrase catalytic" evidence="1">
    <location>
        <begin position="1"/>
        <end position="153"/>
    </location>
</feature>
<protein>
    <submittedName>
        <fullName evidence="2">Integrase core domain-containing protein</fullName>
    </submittedName>
</protein>
<dbReference type="SUPFAM" id="SSF53098">
    <property type="entry name" value="Ribonuclease H-like"/>
    <property type="match status" value="1"/>
</dbReference>
<keyword evidence="3" id="KW-1185">Reference proteome</keyword>
<dbReference type="InterPro" id="IPR001584">
    <property type="entry name" value="Integrase_cat-core"/>
</dbReference>
<name>A0ABU7R849_9ACTN</name>
<dbReference type="Proteomes" id="UP001332931">
    <property type="component" value="Unassembled WGS sequence"/>
</dbReference>
<dbReference type="Gene3D" id="3.30.420.10">
    <property type="entry name" value="Ribonuclease H-like superfamily/Ribonuclease H"/>
    <property type="match status" value="1"/>
</dbReference>
<dbReference type="EMBL" id="JAZGJQ010000001">
    <property type="protein sequence ID" value="MEE6146761.1"/>
    <property type="molecule type" value="Genomic_DNA"/>
</dbReference>
<dbReference type="PROSITE" id="PS50994">
    <property type="entry name" value="INTEGRASE"/>
    <property type="match status" value="1"/>
</dbReference>
<dbReference type="Pfam" id="PF13683">
    <property type="entry name" value="rve_3"/>
    <property type="match status" value="1"/>
</dbReference>
<dbReference type="InterPro" id="IPR012337">
    <property type="entry name" value="RNaseH-like_sf"/>
</dbReference>
<reference evidence="2 3" key="1">
    <citation type="submission" date="2024-01" db="EMBL/GenBank/DDBJ databases">
        <title>Description of Olsenella sp. nov., isolated from pig feces.</title>
        <authorList>
            <person name="Chang Y.-H."/>
        </authorList>
    </citation>
    <scope>NUCLEOTIDE SEQUENCE [LARGE SCALE GENOMIC DNA]</scope>
    <source>
        <strain evidence="2 3">YH-ols2223</strain>
    </source>
</reference>
<evidence type="ECO:0000313" key="3">
    <source>
        <dbReference type="Proteomes" id="UP001332931"/>
    </source>
</evidence>
<dbReference type="RefSeq" id="WP_330957530.1">
    <property type="nucleotide sequence ID" value="NZ_JAZGJQ010000001.1"/>
</dbReference>
<dbReference type="InterPro" id="IPR036397">
    <property type="entry name" value="RNaseH_sf"/>
</dbReference>
<comment type="caution">
    <text evidence="2">The sequence shown here is derived from an EMBL/GenBank/DDBJ whole genome shotgun (WGS) entry which is preliminary data.</text>
</comment>
<dbReference type="PANTHER" id="PTHR46889:SF4">
    <property type="entry name" value="TRANSPOSASE INSO FOR INSERTION SEQUENCE ELEMENT IS911B-RELATED"/>
    <property type="match status" value="1"/>
</dbReference>